<dbReference type="AlphaFoldDB" id="A0A1A8T5D0"/>
<dbReference type="EMBL" id="FLOB01000001">
    <property type="protein sequence ID" value="SBS26172.1"/>
    <property type="molecule type" value="Genomic_DNA"/>
</dbReference>
<keyword evidence="2" id="KW-1185">Reference proteome</keyword>
<evidence type="ECO:0000313" key="2">
    <source>
        <dbReference type="Proteomes" id="UP000092544"/>
    </source>
</evidence>
<reference evidence="1 2" key="1">
    <citation type="submission" date="2016-06" db="EMBL/GenBank/DDBJ databases">
        <authorList>
            <person name="Kjaerup R.B."/>
            <person name="Dalgaard T.S."/>
            <person name="Juul-Madsen H.R."/>
        </authorList>
    </citation>
    <scope>NUCLEOTIDE SEQUENCE [LARGE SCALE GENOMIC DNA]</scope>
    <source>
        <strain evidence="1 2">CECT 8886</strain>
    </source>
</reference>
<protein>
    <submittedName>
        <fullName evidence="1">Uncharacterized protein</fullName>
    </submittedName>
</protein>
<gene>
    <name evidence="1" type="ORF">MSP8886_00521</name>
</gene>
<proteinExistence type="predicted"/>
<evidence type="ECO:0000313" key="1">
    <source>
        <dbReference type="EMBL" id="SBS26172.1"/>
    </source>
</evidence>
<sequence length="46" mass="5198">MGLGQQGKGIVPWLPYHGTVFELKVVQDIRLYAWLKSQSAGRLWGL</sequence>
<accession>A0A1A8T5D0</accession>
<dbReference type="Proteomes" id="UP000092544">
    <property type="component" value="Unassembled WGS sequence"/>
</dbReference>
<organism evidence="1 2">
    <name type="scientific">Marinomonas spartinae</name>
    <dbReference type="NCBI Taxonomy" id="1792290"/>
    <lineage>
        <taxon>Bacteria</taxon>
        <taxon>Pseudomonadati</taxon>
        <taxon>Pseudomonadota</taxon>
        <taxon>Gammaproteobacteria</taxon>
        <taxon>Oceanospirillales</taxon>
        <taxon>Oceanospirillaceae</taxon>
        <taxon>Marinomonas</taxon>
    </lineage>
</organism>
<name>A0A1A8T5D0_9GAMM</name>
<dbReference type="RefSeq" id="WP_175365248.1">
    <property type="nucleotide sequence ID" value="NZ_FLOB01000001.1"/>
</dbReference>